<evidence type="ECO:0000313" key="1">
    <source>
        <dbReference type="EMBL" id="MBA0083516.1"/>
    </source>
</evidence>
<reference evidence="1" key="1">
    <citation type="submission" date="2020-06" db="EMBL/GenBank/DDBJ databases">
        <title>Legume-microbial interactions unlock mineral nutrients during tropical forest succession.</title>
        <authorList>
            <person name="Epihov D.Z."/>
        </authorList>
    </citation>
    <scope>NUCLEOTIDE SEQUENCE [LARGE SCALE GENOMIC DNA]</scope>
    <source>
        <strain evidence="1">Pan2503</strain>
    </source>
</reference>
<organism evidence="1 2">
    <name type="scientific">Candidatus Acidiferrum panamense</name>
    <dbReference type="NCBI Taxonomy" id="2741543"/>
    <lineage>
        <taxon>Bacteria</taxon>
        <taxon>Pseudomonadati</taxon>
        <taxon>Acidobacteriota</taxon>
        <taxon>Terriglobia</taxon>
        <taxon>Candidatus Acidiferrales</taxon>
        <taxon>Candidatus Acidiferrum</taxon>
    </lineage>
</organism>
<dbReference type="EMBL" id="JACDQQ010000080">
    <property type="protein sequence ID" value="MBA0083516.1"/>
    <property type="molecule type" value="Genomic_DNA"/>
</dbReference>
<dbReference type="AlphaFoldDB" id="A0A7V8NLJ1"/>
<comment type="caution">
    <text evidence="1">The sequence shown here is derived from an EMBL/GenBank/DDBJ whole genome shotgun (WGS) entry which is preliminary data.</text>
</comment>
<sequence>MVTHDQMEFLGGKPSPEQYQQLWRIFREGGESRVARERAAIRKFVPISPGRPFEPVEAGQFLWDAANQSNSHVASGFARTLGDLQRSIDKLETVYPLDSDQRVGFDDVLDFKGDKMYRATTGERLDKVPVPGSAAHLVEQPRSIFKTADPSVLDIARWLNRFSRAQMPILRWGKVPEETMVERALPIAEDEARYQLATNPQAKEFYHENLAHAEGVIVDEIFPKLSRPEKMDIFKAALGILSSRQNPLNNLRQALINWQHYEQTGRFSEWNWPTETKVPITKQNKGAEIGGRLIWKDPKTGEEMSARIVGITGKNYQVAKSWGPVKLESYGNALRMLNDVIRTQGGERPAAAWLTSKHPTSELRRYDPEIDGPDDLEQYGAMIFGDKRGPFTLNLYGLPAEFTHDMWINRQFFRWMGDIPMKETEPGSRIYVVDDAVKKVQRPVVKAAFEELATRLRLNLMDTQALMWDFEQRLYNSLGAEEEQWTFATAARRLADQWKKALPWERKR</sequence>
<gene>
    <name evidence="1" type="ORF">HRJ53_00815</name>
</gene>
<evidence type="ECO:0000313" key="2">
    <source>
        <dbReference type="Proteomes" id="UP000567293"/>
    </source>
</evidence>
<protein>
    <submittedName>
        <fullName evidence="1">Uncharacterized protein</fullName>
    </submittedName>
</protein>
<name>A0A7V8NLJ1_9BACT</name>
<dbReference type="Proteomes" id="UP000567293">
    <property type="component" value="Unassembled WGS sequence"/>
</dbReference>
<keyword evidence="2" id="KW-1185">Reference proteome</keyword>
<proteinExistence type="predicted"/>
<accession>A0A7V8NLJ1</accession>